<feature type="signal peptide" evidence="1">
    <location>
        <begin position="1"/>
        <end position="21"/>
    </location>
</feature>
<evidence type="ECO:0000313" key="3">
    <source>
        <dbReference type="EMBL" id="BCA26502.1"/>
    </source>
</evidence>
<evidence type="ECO:0000313" key="7">
    <source>
        <dbReference type="Proteomes" id="UP000515591"/>
    </source>
</evidence>
<dbReference type="GeneID" id="57395689"/>
<evidence type="ECO:0000313" key="4">
    <source>
        <dbReference type="EMBL" id="MWK57931.1"/>
    </source>
</evidence>
<keyword evidence="1" id="KW-0732">Signal</keyword>
<sequence length="99" mass="10623">MRYTHLLAVAATLSVSLSAAAAQWGPGERERFVQDCAAGAQAQVAGDKLQKYCGCAADKVGAEFSQAELDELKNQTTPLPKPTHERLIKVTNQCLAHLN</sequence>
<dbReference type="EMBL" id="AP022213">
    <property type="protein sequence ID" value="BBT14430.1"/>
    <property type="molecule type" value="Genomic_DNA"/>
</dbReference>
<dbReference type="EMBL" id="WTFN01000046">
    <property type="protein sequence ID" value="MWK57931.1"/>
    <property type="molecule type" value="Genomic_DNA"/>
</dbReference>
<proteinExistence type="predicted"/>
<reference evidence="3 6" key="3">
    <citation type="journal article" date="2020" name="Microbiol. Resour. Announc.">
        <title>Complete genome sequence of Pseudomonas otitidis strain MrB4, isolated from Lake Biwa in Japan.</title>
        <authorList>
            <person name="Miyazaki K."/>
            <person name="Hase E."/>
            <person name="Maruya T."/>
        </authorList>
    </citation>
    <scope>NUCLEOTIDE SEQUENCE [LARGE SCALE GENOMIC DNA]</scope>
    <source>
        <strain evidence="3 6">MrB4</strain>
    </source>
</reference>
<evidence type="ECO:0000256" key="1">
    <source>
        <dbReference type="SAM" id="SignalP"/>
    </source>
</evidence>
<name>A0A1I0SN35_9GAMM</name>
<evidence type="ECO:0000313" key="5">
    <source>
        <dbReference type="Proteomes" id="UP000461288"/>
    </source>
</evidence>
<reference evidence="4 5" key="2">
    <citation type="submission" date="2019-12" db="EMBL/GenBank/DDBJ databases">
        <title>Draft genome sequence of Pseudomonas otitidis recovered from a chicken carcass.</title>
        <authorList>
            <person name="Vieira T.R."/>
            <person name="Oliviera E.F.C."/>
            <person name="Silva N.M.V."/>
            <person name="Sambrano G.E."/>
            <person name="Cibulski S.P."/>
            <person name="Cardoso M.R.I."/>
        </authorList>
    </citation>
    <scope>NUCLEOTIDE SEQUENCE [LARGE SCALE GENOMIC DNA]</scope>
    <source>
        <strain evidence="4 5">25_K</strain>
    </source>
</reference>
<dbReference type="EMBL" id="AP022642">
    <property type="protein sequence ID" value="BCA26502.1"/>
    <property type="molecule type" value="Genomic_DNA"/>
</dbReference>
<organism evidence="4 5">
    <name type="scientific">Metapseudomonas otitidis</name>
    <dbReference type="NCBI Taxonomy" id="319939"/>
    <lineage>
        <taxon>Bacteria</taxon>
        <taxon>Pseudomonadati</taxon>
        <taxon>Pseudomonadota</taxon>
        <taxon>Gammaproteobacteria</taxon>
        <taxon>Pseudomonadales</taxon>
        <taxon>Pseudomonadaceae</taxon>
        <taxon>Metapseudomonas</taxon>
    </lineage>
</organism>
<dbReference type="KEGG" id="poj:PtoMrB4_04790"/>
<dbReference type="Proteomes" id="UP000515591">
    <property type="component" value="Chromosome"/>
</dbReference>
<protein>
    <recommendedName>
        <fullName evidence="8">PsiF repeat-containing protein</fullName>
    </recommendedName>
</protein>
<evidence type="ECO:0008006" key="8">
    <source>
        <dbReference type="Google" id="ProtNLM"/>
    </source>
</evidence>
<dbReference type="AlphaFoldDB" id="A0A1I0SN35"/>
<feature type="chain" id="PRO_5043145411" description="PsiF repeat-containing protein" evidence="1">
    <location>
        <begin position="22"/>
        <end position="99"/>
    </location>
</feature>
<evidence type="ECO:0000313" key="2">
    <source>
        <dbReference type="EMBL" id="BBT14430.1"/>
    </source>
</evidence>
<reference evidence="2 7" key="1">
    <citation type="submission" date="2019-12" db="EMBL/GenBank/DDBJ databases">
        <title>complete genome sequences of Pseudomonas otitidis str. WP8-S17-CRE-03 isolated from wastewater treatment plant effluent.</title>
        <authorList>
            <person name="Sekizuka T."/>
            <person name="Itokawa K."/>
            <person name="Yatsu K."/>
            <person name="Inamine Y."/>
            <person name="Kuroda M."/>
        </authorList>
    </citation>
    <scope>NUCLEOTIDE SEQUENCE [LARGE SCALE GENOMIC DNA]</scope>
    <source>
        <strain evidence="2 7">WP8-S17-CRE-03</strain>
    </source>
</reference>
<accession>A0A1I0SN35</accession>
<dbReference type="Proteomes" id="UP000461288">
    <property type="component" value="Unassembled WGS sequence"/>
</dbReference>
<gene>
    <name evidence="4" type="ORF">GO594_18275</name>
    <name evidence="3" type="ORF">PtoMrB4_04790</name>
    <name evidence="2" type="ORF">WP8S17C03_04790</name>
</gene>
<dbReference type="RefSeq" id="WP_044409151.1">
    <property type="nucleotide sequence ID" value="NZ_AP022213.1"/>
</dbReference>
<evidence type="ECO:0000313" key="6">
    <source>
        <dbReference type="Proteomes" id="UP000501237"/>
    </source>
</evidence>
<dbReference type="Proteomes" id="UP000501237">
    <property type="component" value="Chromosome"/>
</dbReference>